<dbReference type="KEGG" id="cphy:B5808_20305"/>
<dbReference type="Proteomes" id="UP000192775">
    <property type="component" value="Plasmid unnamed2"/>
</dbReference>
<sequence length="125" mass="12524">MTAAILVAGLLTACSSVGDFATQQASDTACAAITPVVDQVTADVQAAVAQISVDPAAAIDTLQTANVLLATLPGQSEAVDSASTTIEALISQAQSVQRGQRLDQRQVDELSAQLAQALADAAGVC</sequence>
<reference evidence="1 2" key="1">
    <citation type="submission" date="2017-04" db="EMBL/GenBank/DDBJ databases">
        <authorList>
            <person name="Afonso C.L."/>
            <person name="Miller P.J."/>
            <person name="Scott M.A."/>
            <person name="Spackman E."/>
            <person name="Goraichik I."/>
            <person name="Dimitrov K.M."/>
            <person name="Suarez D.L."/>
            <person name="Swayne D.E."/>
        </authorList>
    </citation>
    <scope>NUCLEOTIDE SEQUENCE [LARGE SCALE GENOMIC DNA]</scope>
    <source>
        <strain evidence="2">XA(T)</strain>
        <plasmid evidence="2">Plasmid unnamed2</plasmid>
    </source>
</reference>
<accession>A0A1X9LRD8</accession>
<keyword evidence="2" id="KW-1185">Reference proteome</keyword>
<keyword evidence="1" id="KW-0614">Plasmid</keyword>
<evidence type="ECO:0000313" key="1">
    <source>
        <dbReference type="EMBL" id="ARJ07743.1"/>
    </source>
</evidence>
<protein>
    <submittedName>
        <fullName evidence="1">Uncharacterized protein</fullName>
    </submittedName>
</protein>
<dbReference type="AlphaFoldDB" id="A0A1X9LRD8"/>
<name>A0A1X9LRD8_9MICO</name>
<geneLocation type="plasmid" evidence="1">
    <name>unnamed2</name>
</geneLocation>
<dbReference type="EMBL" id="CP020717">
    <property type="protein sequence ID" value="ARJ07743.1"/>
    <property type="molecule type" value="Genomic_DNA"/>
</dbReference>
<evidence type="ECO:0000313" key="2">
    <source>
        <dbReference type="Proteomes" id="UP000192775"/>
    </source>
</evidence>
<gene>
    <name evidence="1" type="ORF">B5808_20305</name>
</gene>
<proteinExistence type="predicted"/>
<dbReference type="RefSeq" id="WP_085021878.1">
    <property type="nucleotide sequence ID" value="NZ_BMHD01000004.1"/>
</dbReference>
<organism evidence="1 2">
    <name type="scientific">Cnuibacter physcomitrellae</name>
    <dbReference type="NCBI Taxonomy" id="1619308"/>
    <lineage>
        <taxon>Bacteria</taxon>
        <taxon>Bacillati</taxon>
        <taxon>Actinomycetota</taxon>
        <taxon>Actinomycetes</taxon>
        <taxon>Micrococcales</taxon>
        <taxon>Microbacteriaceae</taxon>
        <taxon>Cnuibacter</taxon>
    </lineage>
</organism>